<dbReference type="EMBL" id="CATOUU010000756">
    <property type="protein sequence ID" value="CAI9946104.1"/>
    <property type="molecule type" value="Genomic_DNA"/>
</dbReference>
<sequence length="311" mass="36361">MNTNLRVIRQQNRRHHSVNCIYTGHPISLMITFPRQQNIFYQLQKCQSSHFLNLYVNKRTKQTPFSSEEALVRENCVCFLVVKQNFNNQTHFSTIPLQTQDLRLYKTHALIISLKSQETLNSSRSTRLHSLIYKSPQQIQNKPKQFRFNPCKFGLRLEQPFDTFDGIQVRDDEIRKKITLRSIFQELRDPLITTNDLKNQSQLRTKSNTVKISRSSEERKIIFGTPQLKRANLFSSELMDHPIVAIDSYGHLNNSCTGSNEINNNSFNQKLPTTLRKSRKGSDQIEQVDPHISPEFTKEGLPNLKKYYDVF</sequence>
<proteinExistence type="predicted"/>
<evidence type="ECO:0000313" key="2">
    <source>
        <dbReference type="EMBL" id="CAI9946104.1"/>
    </source>
</evidence>
<feature type="region of interest" description="Disordered" evidence="1">
    <location>
        <begin position="275"/>
        <end position="296"/>
    </location>
</feature>
<accession>A0AA86U956</accession>
<dbReference type="Proteomes" id="UP001642409">
    <property type="component" value="Unassembled WGS sequence"/>
</dbReference>
<reference evidence="2" key="1">
    <citation type="submission" date="2023-06" db="EMBL/GenBank/DDBJ databases">
        <authorList>
            <person name="Kurt Z."/>
        </authorList>
    </citation>
    <scope>NUCLEOTIDE SEQUENCE</scope>
</reference>
<reference evidence="3 4" key="2">
    <citation type="submission" date="2024-07" db="EMBL/GenBank/DDBJ databases">
        <authorList>
            <person name="Akdeniz Z."/>
        </authorList>
    </citation>
    <scope>NUCLEOTIDE SEQUENCE [LARGE SCALE GENOMIC DNA]</scope>
</reference>
<comment type="caution">
    <text evidence="2">The sequence shown here is derived from an EMBL/GenBank/DDBJ whole genome shotgun (WGS) entry which is preliminary data.</text>
</comment>
<keyword evidence="4" id="KW-1185">Reference proteome</keyword>
<evidence type="ECO:0000313" key="3">
    <source>
        <dbReference type="EMBL" id="CAL6066407.1"/>
    </source>
</evidence>
<organism evidence="2">
    <name type="scientific">Hexamita inflata</name>
    <dbReference type="NCBI Taxonomy" id="28002"/>
    <lineage>
        <taxon>Eukaryota</taxon>
        <taxon>Metamonada</taxon>
        <taxon>Diplomonadida</taxon>
        <taxon>Hexamitidae</taxon>
        <taxon>Hexamitinae</taxon>
        <taxon>Hexamita</taxon>
    </lineage>
</organism>
<gene>
    <name evidence="2" type="ORF">HINF_LOCUS33749</name>
    <name evidence="3" type="ORF">HINF_LOCUS52318</name>
</gene>
<evidence type="ECO:0000256" key="1">
    <source>
        <dbReference type="SAM" id="MobiDB-lite"/>
    </source>
</evidence>
<dbReference type="EMBL" id="CAXDID020000260">
    <property type="protein sequence ID" value="CAL6066407.1"/>
    <property type="molecule type" value="Genomic_DNA"/>
</dbReference>
<dbReference type="AlphaFoldDB" id="A0AA86U956"/>
<protein>
    <submittedName>
        <fullName evidence="3">Hypothetical_protein</fullName>
    </submittedName>
</protein>
<name>A0AA86U956_9EUKA</name>
<evidence type="ECO:0000313" key="4">
    <source>
        <dbReference type="Proteomes" id="UP001642409"/>
    </source>
</evidence>